<gene>
    <name evidence="1" type="ORF">EG68_07019</name>
</gene>
<dbReference type="EMBL" id="JTDE01003328">
    <property type="protein sequence ID" value="KAF7256176.1"/>
    <property type="molecule type" value="Genomic_DNA"/>
</dbReference>
<dbReference type="OrthoDB" id="6270854at2759"/>
<organism evidence="1 2">
    <name type="scientific">Paragonimus skrjabini miyazakii</name>
    <dbReference type="NCBI Taxonomy" id="59628"/>
    <lineage>
        <taxon>Eukaryota</taxon>
        <taxon>Metazoa</taxon>
        <taxon>Spiralia</taxon>
        <taxon>Lophotrochozoa</taxon>
        <taxon>Platyhelminthes</taxon>
        <taxon>Trematoda</taxon>
        <taxon>Digenea</taxon>
        <taxon>Plagiorchiida</taxon>
        <taxon>Troglotremata</taxon>
        <taxon>Troglotrematidae</taxon>
        <taxon>Paragonimus</taxon>
    </lineage>
</organism>
<sequence length="104" mass="11937">MATEMGSTTKTDDFEPPFNLFKESCRASFAYCHRPSIKFPPPFDSDTNLPLWWRNLVLYPVIIHTDHQGIYIFNLLSDNVQDFIYNIYSCGNLEQAGGAIPCLR</sequence>
<dbReference type="AlphaFoldDB" id="A0A8S9YRZ1"/>
<comment type="caution">
    <text evidence="1">The sequence shown here is derived from an EMBL/GenBank/DDBJ whole genome shotgun (WGS) entry which is preliminary data.</text>
</comment>
<evidence type="ECO:0000313" key="1">
    <source>
        <dbReference type="EMBL" id="KAF7256176.1"/>
    </source>
</evidence>
<accession>A0A8S9YRZ1</accession>
<keyword evidence="2" id="KW-1185">Reference proteome</keyword>
<dbReference type="Proteomes" id="UP000822476">
    <property type="component" value="Unassembled WGS sequence"/>
</dbReference>
<reference evidence="1" key="1">
    <citation type="submission" date="2019-07" db="EMBL/GenBank/DDBJ databases">
        <title>Annotation for the trematode Paragonimus miyazaki's.</title>
        <authorList>
            <person name="Choi Y.-J."/>
        </authorList>
    </citation>
    <scope>NUCLEOTIDE SEQUENCE</scope>
    <source>
        <strain evidence="1">Japan</strain>
    </source>
</reference>
<name>A0A8S9YRZ1_9TREM</name>
<proteinExistence type="predicted"/>
<protein>
    <submittedName>
        <fullName evidence="1">Uncharacterized protein</fullName>
    </submittedName>
</protein>
<evidence type="ECO:0000313" key="2">
    <source>
        <dbReference type="Proteomes" id="UP000822476"/>
    </source>
</evidence>